<comment type="caution">
    <text evidence="1">The sequence shown here is derived from an EMBL/GenBank/DDBJ whole genome shotgun (WGS) entry which is preliminary data.</text>
</comment>
<gene>
    <name evidence="1" type="ORF">ECRASSUSDP1_LOCUS25719</name>
</gene>
<name>A0AAD1Y790_EUPCR</name>
<dbReference type="AlphaFoldDB" id="A0AAD1Y790"/>
<organism evidence="1 2">
    <name type="scientific">Euplotes crassus</name>
    <dbReference type="NCBI Taxonomy" id="5936"/>
    <lineage>
        <taxon>Eukaryota</taxon>
        <taxon>Sar</taxon>
        <taxon>Alveolata</taxon>
        <taxon>Ciliophora</taxon>
        <taxon>Intramacronucleata</taxon>
        <taxon>Spirotrichea</taxon>
        <taxon>Hypotrichia</taxon>
        <taxon>Euplotida</taxon>
        <taxon>Euplotidae</taxon>
        <taxon>Moneuplotes</taxon>
    </lineage>
</organism>
<sequence>MNSLSKSVNKLSSTKKNSIYILSRDKKNGSKSRKKLKDIIKRNAYPDLDSSKKDVHFDKKIGRLQTTANESLSYKKNNRYFDKRKHSMKKRILKTSLQLPNTRSNKSMNIRSELGSKSVQIKETLNARTMKNQSSMSLNQRFKSQVFGRKQTRNDPYNQDLQESSKSISFSPLIKGVKNVYKNDAFVNSYSHYRDRRNTSSLSSFTNSQNLIASIELQKYRKASEEKHKKNSTEKCAINSLIKNTQKQLKCLSYKLSTVISDGNYHNLLEEGQTNRVEVIEDTLIYCKVGLKYKFSPLTIRLKYNSKENLKVFYSSVSQMPNMKDNEYQYFKPRKICIWAEGRSKEFEKEYAYFTLSCPNQISVDILVRFNTMEKALGRKKIEKMEEYNLEEDLNKEIEALNNQEVSPNHLPIIHKEEVSDDIIKKNMKIAKKWKQIHEEKLEINKNLRPKKMEEARTMHKKLFLQNLKQKKHFLKRWDIVRELREKARIQDERIQNLKIFNGFWARLFQMREFLLKVHKKFDDRKQEILMDRRMLYCSNRIKRNFKVKIKQFAPTLDQRHNNLARYALDSVIQYIQEPSELRSKDILQNFLQNSADNYNTFMSFLSFARSADCINQFYKRRLKIKAIHVYVMEKMWDKSFINLTQSPLLSKTKSKKRVKEMKKICKITSEMKHQALKCIYGHRVLEYKIRFVLYRRRLAEEKEDENLTEPTGFSLDSSLKNYQARYKDINSLLYGDTFKRAVAERKDTNVSCDTNNKGKRNSNADVASIKRLKTKHKLEFNAYGLPVLNFNITQEEMEAIIRRIADMTSKKLLKLEKLASLSNDKINSDL</sequence>
<evidence type="ECO:0000313" key="1">
    <source>
        <dbReference type="EMBL" id="CAI2384197.1"/>
    </source>
</evidence>
<evidence type="ECO:0000313" key="2">
    <source>
        <dbReference type="Proteomes" id="UP001295684"/>
    </source>
</evidence>
<keyword evidence="2" id="KW-1185">Reference proteome</keyword>
<accession>A0AAD1Y790</accession>
<dbReference type="Proteomes" id="UP001295684">
    <property type="component" value="Unassembled WGS sequence"/>
</dbReference>
<dbReference type="EMBL" id="CAMPGE010026514">
    <property type="protein sequence ID" value="CAI2384197.1"/>
    <property type="molecule type" value="Genomic_DNA"/>
</dbReference>
<reference evidence="1" key="1">
    <citation type="submission" date="2023-07" db="EMBL/GenBank/DDBJ databases">
        <authorList>
            <consortium name="AG Swart"/>
            <person name="Singh M."/>
            <person name="Singh A."/>
            <person name="Seah K."/>
            <person name="Emmerich C."/>
        </authorList>
    </citation>
    <scope>NUCLEOTIDE SEQUENCE</scope>
    <source>
        <strain evidence="1">DP1</strain>
    </source>
</reference>
<protein>
    <submittedName>
        <fullName evidence="1">Uncharacterized protein</fullName>
    </submittedName>
</protein>
<proteinExistence type="predicted"/>